<comment type="caution">
    <text evidence="1">The sequence shown here is derived from an EMBL/GenBank/DDBJ whole genome shotgun (WGS) entry which is preliminary data.</text>
</comment>
<name>A0A939QKW3_9MICO</name>
<proteinExistence type="predicted"/>
<dbReference type="RefSeq" id="WP_208504364.1">
    <property type="nucleotide sequence ID" value="NZ_JAGFOA010000006.1"/>
</dbReference>
<protein>
    <submittedName>
        <fullName evidence="1">Uncharacterized protein</fullName>
    </submittedName>
</protein>
<dbReference type="Proteomes" id="UP000680132">
    <property type="component" value="Unassembled WGS sequence"/>
</dbReference>
<gene>
    <name evidence="1" type="ORF">J5V96_13885</name>
</gene>
<evidence type="ECO:0000313" key="1">
    <source>
        <dbReference type="EMBL" id="MBO3664584.1"/>
    </source>
</evidence>
<organism evidence="1 2">
    <name type="scientific">Microbacterium stercoris</name>
    <dbReference type="NCBI Taxonomy" id="2820289"/>
    <lineage>
        <taxon>Bacteria</taxon>
        <taxon>Bacillati</taxon>
        <taxon>Actinomycetota</taxon>
        <taxon>Actinomycetes</taxon>
        <taxon>Micrococcales</taxon>
        <taxon>Microbacteriaceae</taxon>
        <taxon>Microbacterium</taxon>
    </lineage>
</organism>
<dbReference type="AlphaFoldDB" id="A0A939QKW3"/>
<reference evidence="1" key="1">
    <citation type="submission" date="2021-03" db="EMBL/GenBank/DDBJ databases">
        <title>Microbacterium sp. nov., a novel actinobacterium isolated from cow dung.</title>
        <authorList>
            <person name="Zhang L."/>
        </authorList>
    </citation>
    <scope>NUCLEOTIDE SEQUENCE</scope>
    <source>
        <strain evidence="1">NEAU-LLB</strain>
    </source>
</reference>
<dbReference type="EMBL" id="JAGFOA010000006">
    <property type="protein sequence ID" value="MBO3664584.1"/>
    <property type="molecule type" value="Genomic_DNA"/>
</dbReference>
<accession>A0A939QKW3</accession>
<keyword evidence="2" id="KW-1185">Reference proteome</keyword>
<evidence type="ECO:0000313" key="2">
    <source>
        <dbReference type="Proteomes" id="UP000680132"/>
    </source>
</evidence>
<sequence length="115" mass="13386">MTVKLNEAALRHARKLIRDGKVVRDERDDWSEHALPAKKETAWREEHGWSEYARWHLGIDTSENEETKAHYEFPFGDYAKVHRCAVISLESRAAQYDHDEIAKAAKKLLELIDAD</sequence>